<evidence type="ECO:0000313" key="1">
    <source>
        <dbReference type="EMBL" id="KYN41548.1"/>
    </source>
</evidence>
<dbReference type="Proteomes" id="UP000078541">
    <property type="component" value="Unassembled WGS sequence"/>
</dbReference>
<keyword evidence="2" id="KW-1185">Reference proteome</keyword>
<dbReference type="EMBL" id="KQ981456">
    <property type="protein sequence ID" value="KYN41548.1"/>
    <property type="molecule type" value="Genomic_DNA"/>
</dbReference>
<proteinExistence type="predicted"/>
<accession>A0A151JYM7</accession>
<dbReference type="AlphaFoldDB" id="A0A151JYM7"/>
<sequence length="131" mass="15380">MSKKVCVNDLDRFCYICGKYMLSKNLLSITDSLKERYYDYFHREIHIQDKIPSVTKPTLRFSMDSLPVLPKTGTSQENFQYEKQAINEDDNVMYDLETIPRLYDQAALNNLVRDLDLSKEKAELLDSREKA</sequence>
<reference evidence="1 2" key="1">
    <citation type="submission" date="2016-03" db="EMBL/GenBank/DDBJ databases">
        <title>Trachymyrmex septentrionalis WGS genome.</title>
        <authorList>
            <person name="Nygaard S."/>
            <person name="Hu H."/>
            <person name="Boomsma J."/>
            <person name="Zhang G."/>
        </authorList>
    </citation>
    <scope>NUCLEOTIDE SEQUENCE [LARGE SCALE GENOMIC DNA]</scope>
    <source>
        <strain evidence="1">Tsep2-gDNA-1</strain>
        <tissue evidence="1">Whole body</tissue>
    </source>
</reference>
<gene>
    <name evidence="1" type="ORF">ALC56_04011</name>
</gene>
<organism evidence="1 2">
    <name type="scientific">Trachymyrmex septentrionalis</name>
    <dbReference type="NCBI Taxonomy" id="34720"/>
    <lineage>
        <taxon>Eukaryota</taxon>
        <taxon>Metazoa</taxon>
        <taxon>Ecdysozoa</taxon>
        <taxon>Arthropoda</taxon>
        <taxon>Hexapoda</taxon>
        <taxon>Insecta</taxon>
        <taxon>Pterygota</taxon>
        <taxon>Neoptera</taxon>
        <taxon>Endopterygota</taxon>
        <taxon>Hymenoptera</taxon>
        <taxon>Apocrita</taxon>
        <taxon>Aculeata</taxon>
        <taxon>Formicoidea</taxon>
        <taxon>Formicidae</taxon>
        <taxon>Myrmicinae</taxon>
        <taxon>Trachymyrmex</taxon>
    </lineage>
</organism>
<evidence type="ECO:0000313" key="2">
    <source>
        <dbReference type="Proteomes" id="UP000078541"/>
    </source>
</evidence>
<protein>
    <submittedName>
        <fullName evidence="1">Uncharacterized protein</fullName>
    </submittedName>
</protein>
<name>A0A151JYM7_9HYME</name>